<gene>
    <name evidence="1" type="ORF">AB6A40_004131</name>
</gene>
<dbReference type="Proteomes" id="UP001608902">
    <property type="component" value="Unassembled WGS sequence"/>
</dbReference>
<accession>A0ABD6ELH1</accession>
<dbReference type="EMBL" id="JBGFUD010002289">
    <property type="protein sequence ID" value="MFH4977422.1"/>
    <property type="molecule type" value="Genomic_DNA"/>
</dbReference>
<name>A0ABD6ELH1_9BILA</name>
<evidence type="ECO:0000313" key="2">
    <source>
        <dbReference type="Proteomes" id="UP001608902"/>
    </source>
</evidence>
<proteinExistence type="predicted"/>
<protein>
    <submittedName>
        <fullName evidence="1">Uncharacterized protein</fullName>
    </submittedName>
</protein>
<keyword evidence="2" id="KW-1185">Reference proteome</keyword>
<comment type="caution">
    <text evidence="1">The sequence shown here is derived from an EMBL/GenBank/DDBJ whole genome shotgun (WGS) entry which is preliminary data.</text>
</comment>
<organism evidence="1 2">
    <name type="scientific">Gnathostoma spinigerum</name>
    <dbReference type="NCBI Taxonomy" id="75299"/>
    <lineage>
        <taxon>Eukaryota</taxon>
        <taxon>Metazoa</taxon>
        <taxon>Ecdysozoa</taxon>
        <taxon>Nematoda</taxon>
        <taxon>Chromadorea</taxon>
        <taxon>Rhabditida</taxon>
        <taxon>Spirurina</taxon>
        <taxon>Gnathostomatomorpha</taxon>
        <taxon>Gnathostomatoidea</taxon>
        <taxon>Gnathostomatidae</taxon>
        <taxon>Gnathostoma</taxon>
    </lineage>
</organism>
<dbReference type="AlphaFoldDB" id="A0ABD6ELH1"/>
<reference evidence="1 2" key="1">
    <citation type="submission" date="2024-08" db="EMBL/GenBank/DDBJ databases">
        <title>Gnathostoma spinigerum genome.</title>
        <authorList>
            <person name="Gonzalez-Bertolin B."/>
            <person name="Monzon S."/>
            <person name="Zaballos A."/>
            <person name="Jimenez P."/>
            <person name="Dekumyoy P."/>
            <person name="Varona S."/>
            <person name="Cuesta I."/>
            <person name="Sumanam S."/>
            <person name="Adisakwattana P."/>
            <person name="Gasser R.B."/>
            <person name="Hernandez-Gonzalez A."/>
            <person name="Young N.D."/>
            <person name="Perteguer M.J."/>
        </authorList>
    </citation>
    <scope>NUCLEOTIDE SEQUENCE [LARGE SCALE GENOMIC DNA]</scope>
    <source>
        <strain evidence="1">AL3</strain>
        <tissue evidence="1">Liver</tissue>
    </source>
</reference>
<sequence length="103" mass="11904">MYSMKDVRAVILSYVIESRFGWGDHRWDSKSDRRVRTSLQSIRANLYGSCVAKRDRELVSDTQNIADIEETMRNSSLIKAVIILGTRNDERNWDVHGNCIGEQ</sequence>
<evidence type="ECO:0000313" key="1">
    <source>
        <dbReference type="EMBL" id="MFH4977422.1"/>
    </source>
</evidence>